<feature type="region of interest" description="Disordered" evidence="1">
    <location>
        <begin position="47"/>
        <end position="70"/>
    </location>
</feature>
<dbReference type="AlphaFoldDB" id="A0A8J4FWG8"/>
<feature type="compositionally biased region" description="Basic residues" evidence="1">
    <location>
        <begin position="50"/>
        <end position="59"/>
    </location>
</feature>
<organism evidence="2 3">
    <name type="scientific">Volvox reticuliferus</name>
    <dbReference type="NCBI Taxonomy" id="1737510"/>
    <lineage>
        <taxon>Eukaryota</taxon>
        <taxon>Viridiplantae</taxon>
        <taxon>Chlorophyta</taxon>
        <taxon>core chlorophytes</taxon>
        <taxon>Chlorophyceae</taxon>
        <taxon>CS clade</taxon>
        <taxon>Chlamydomonadales</taxon>
        <taxon>Volvocaceae</taxon>
        <taxon>Volvox</taxon>
    </lineage>
</organism>
<evidence type="ECO:0000313" key="3">
    <source>
        <dbReference type="Proteomes" id="UP000747110"/>
    </source>
</evidence>
<reference evidence="2" key="1">
    <citation type="journal article" date="2021" name="Proc. Natl. Acad. Sci. U.S.A.">
        <title>Three genomes in the algal genus Volvox reveal the fate of a haploid sex-determining region after a transition to homothallism.</title>
        <authorList>
            <person name="Yamamoto K."/>
            <person name="Hamaji T."/>
            <person name="Kawai-Toyooka H."/>
            <person name="Matsuzaki R."/>
            <person name="Takahashi F."/>
            <person name="Nishimura Y."/>
            <person name="Kawachi M."/>
            <person name="Noguchi H."/>
            <person name="Minakuchi Y."/>
            <person name="Umen J.G."/>
            <person name="Toyoda A."/>
            <person name="Nozaki H."/>
        </authorList>
    </citation>
    <scope>NUCLEOTIDE SEQUENCE</scope>
    <source>
        <strain evidence="2">NIES-3786</strain>
    </source>
</reference>
<comment type="caution">
    <text evidence="2">The sequence shown here is derived from an EMBL/GenBank/DDBJ whole genome shotgun (WGS) entry which is preliminary data.</text>
</comment>
<name>A0A8J4FWG8_9CHLO</name>
<feature type="non-terminal residue" evidence="2">
    <location>
        <position position="1"/>
    </location>
</feature>
<sequence length="269" mass="28646">CTSRTPASEPLPVLLANPLPYHSGASTFSAFAYNHACNLFASAPDNGGDRHHHHHHHHQQQQQGNPPWRRPCNAGYSIAAPLAVDPHYYLTMCMLGQLPIIMVKDPAVATATITDSLLPSMTAAGHVDGPITSTYGAAIIEGEAEPCLRRSEAPCLETDSSGIVVSRPSILKEGLPAMLETITAGDIERPLKAALIPPSSPPITSTQQYLLPAAGTWKAPAVAPPPPLLPAAHRRFWVTAALCIFRKLGRKLAACCSLPNCLARKGSDE</sequence>
<protein>
    <submittedName>
        <fullName evidence="2">Uncharacterized protein</fullName>
    </submittedName>
</protein>
<evidence type="ECO:0000313" key="2">
    <source>
        <dbReference type="EMBL" id="GIL89537.1"/>
    </source>
</evidence>
<accession>A0A8J4FWG8</accession>
<dbReference type="Proteomes" id="UP000747110">
    <property type="component" value="Unassembled WGS sequence"/>
</dbReference>
<keyword evidence="3" id="KW-1185">Reference proteome</keyword>
<dbReference type="EMBL" id="BNCP01000051">
    <property type="protein sequence ID" value="GIL89537.1"/>
    <property type="molecule type" value="Genomic_DNA"/>
</dbReference>
<evidence type="ECO:0000256" key="1">
    <source>
        <dbReference type="SAM" id="MobiDB-lite"/>
    </source>
</evidence>
<proteinExistence type="predicted"/>
<gene>
    <name evidence="2" type="ORF">Vretifemale_17365</name>
</gene>